<proteinExistence type="predicted"/>
<keyword evidence="2" id="KW-1185">Reference proteome</keyword>
<comment type="caution">
    <text evidence="1">The sequence shown here is derived from an EMBL/GenBank/DDBJ whole genome shotgun (WGS) entry which is preliminary data.</text>
</comment>
<dbReference type="Proteomes" id="UP000824782">
    <property type="component" value="Unassembled WGS sequence"/>
</dbReference>
<dbReference type="AlphaFoldDB" id="A0AAV6YXD6"/>
<gene>
    <name evidence="1" type="ORF">GDO81_020183</name>
</gene>
<reference evidence="1" key="1">
    <citation type="thesis" date="2020" institute="ProQuest LLC" country="789 East Eisenhower Parkway, Ann Arbor, MI, USA">
        <title>Comparative Genomics and Chromosome Evolution.</title>
        <authorList>
            <person name="Mudd A.B."/>
        </authorList>
    </citation>
    <scope>NUCLEOTIDE SEQUENCE</scope>
    <source>
        <strain evidence="1">237g6f4</strain>
        <tissue evidence="1">Blood</tissue>
    </source>
</reference>
<evidence type="ECO:0000313" key="1">
    <source>
        <dbReference type="EMBL" id="KAG8539879.1"/>
    </source>
</evidence>
<protein>
    <submittedName>
        <fullName evidence="1">Uncharacterized protein</fullName>
    </submittedName>
</protein>
<sequence>MPLISESSLIFLIRVSITKMNRVGERGHPCRVPFTILNGLDRVPLTLMLALGAVYKDNIAWINCVGIPKRDRVAVMKDQLTLSNAFSASVPNKTSGVFFCFAISISLITLHELSLPWRP</sequence>
<accession>A0AAV6YXD6</accession>
<organism evidence="1 2">
    <name type="scientific">Engystomops pustulosus</name>
    <name type="common">Tungara frog</name>
    <name type="synonym">Physalaemus pustulosus</name>
    <dbReference type="NCBI Taxonomy" id="76066"/>
    <lineage>
        <taxon>Eukaryota</taxon>
        <taxon>Metazoa</taxon>
        <taxon>Chordata</taxon>
        <taxon>Craniata</taxon>
        <taxon>Vertebrata</taxon>
        <taxon>Euteleostomi</taxon>
        <taxon>Amphibia</taxon>
        <taxon>Batrachia</taxon>
        <taxon>Anura</taxon>
        <taxon>Neobatrachia</taxon>
        <taxon>Hyloidea</taxon>
        <taxon>Leptodactylidae</taxon>
        <taxon>Leiuperinae</taxon>
        <taxon>Engystomops</taxon>
    </lineage>
</organism>
<dbReference type="EMBL" id="WNYA01012576">
    <property type="protein sequence ID" value="KAG8539879.1"/>
    <property type="molecule type" value="Genomic_DNA"/>
</dbReference>
<evidence type="ECO:0000313" key="2">
    <source>
        <dbReference type="Proteomes" id="UP000824782"/>
    </source>
</evidence>
<name>A0AAV6YXD6_ENGPU</name>